<protein>
    <submittedName>
        <fullName evidence="1">Uncharacterized protein</fullName>
    </submittedName>
</protein>
<evidence type="ECO:0000313" key="1">
    <source>
        <dbReference type="EMBL" id="MBB5375184.1"/>
    </source>
</evidence>
<dbReference type="AlphaFoldDB" id="A0A7W8NLY5"/>
<dbReference type="RefSeq" id="WP_184109415.1">
    <property type="nucleotide sequence ID" value="NZ_BNAJ01000001.1"/>
</dbReference>
<gene>
    <name evidence="1" type="ORF">HNQ07_000628</name>
</gene>
<sequence>MPTYLERYQHGAHEAVWAELTALGPAVRDPRIFPDALGVAHETMRRAATNVDTLITRLRAQGYRFGVPDGRQFKPRRPHRPPLKHVDVKLVRLERLAGPVPLSLRAWYEVMGEVYLGGTAPWLEADVLPDPLVVESIDVALYAVRDWLEEWRDTPPDQRPRDEPCQAWIAPDEYHKEDISGGPPYSIALPNAAADARVEFEWHDTTFVSYLREAFACGGFPGLARAAGGMPSVVRELARDLVPL</sequence>
<reference evidence="1 2" key="1">
    <citation type="submission" date="2020-08" db="EMBL/GenBank/DDBJ databases">
        <title>Genomic Encyclopedia of Type Strains, Phase IV (KMG-IV): sequencing the most valuable type-strain genomes for metagenomic binning, comparative biology and taxonomic classification.</title>
        <authorList>
            <person name="Goeker M."/>
        </authorList>
    </citation>
    <scope>NUCLEOTIDE SEQUENCE [LARGE SCALE GENOMIC DNA]</scope>
    <source>
        <strain evidence="1 2">DSM 27521</strain>
    </source>
</reference>
<evidence type="ECO:0000313" key="2">
    <source>
        <dbReference type="Proteomes" id="UP000539473"/>
    </source>
</evidence>
<dbReference type="EMBL" id="JACHFK010000001">
    <property type="protein sequence ID" value="MBB5375184.1"/>
    <property type="molecule type" value="Genomic_DNA"/>
</dbReference>
<comment type="caution">
    <text evidence="1">The sequence shown here is derived from an EMBL/GenBank/DDBJ whole genome shotgun (WGS) entry which is preliminary data.</text>
</comment>
<organism evidence="1 2">
    <name type="scientific">Deinococcus metalli</name>
    <dbReference type="NCBI Taxonomy" id="1141878"/>
    <lineage>
        <taxon>Bacteria</taxon>
        <taxon>Thermotogati</taxon>
        <taxon>Deinococcota</taxon>
        <taxon>Deinococci</taxon>
        <taxon>Deinococcales</taxon>
        <taxon>Deinococcaceae</taxon>
        <taxon>Deinococcus</taxon>
    </lineage>
</organism>
<name>A0A7W8NLY5_9DEIO</name>
<dbReference type="Proteomes" id="UP000539473">
    <property type="component" value="Unassembled WGS sequence"/>
</dbReference>
<accession>A0A7W8NLY5</accession>
<proteinExistence type="predicted"/>